<accession>A0AA38FRB9</accession>
<sequence>KNVSRYCKIFTSTTHDTKDYRLIDQIHEAIDHGVYQTNIANGSKNDDYCYEDRSDG</sequence>
<feature type="non-terminal residue" evidence="1">
    <location>
        <position position="56"/>
    </location>
</feature>
<proteinExistence type="predicted"/>
<dbReference type="EMBL" id="JAHRHJ020000007">
    <property type="protein sequence ID" value="KAH9308739.1"/>
    <property type="molecule type" value="Genomic_DNA"/>
</dbReference>
<keyword evidence="2" id="KW-1185">Reference proteome</keyword>
<evidence type="ECO:0000313" key="1">
    <source>
        <dbReference type="EMBL" id="KAH9308739.1"/>
    </source>
</evidence>
<protein>
    <submittedName>
        <fullName evidence="1">Uncharacterized protein</fullName>
    </submittedName>
</protein>
<organism evidence="1 2">
    <name type="scientific">Taxus chinensis</name>
    <name type="common">Chinese yew</name>
    <name type="synonym">Taxus wallichiana var. chinensis</name>
    <dbReference type="NCBI Taxonomy" id="29808"/>
    <lineage>
        <taxon>Eukaryota</taxon>
        <taxon>Viridiplantae</taxon>
        <taxon>Streptophyta</taxon>
        <taxon>Embryophyta</taxon>
        <taxon>Tracheophyta</taxon>
        <taxon>Spermatophyta</taxon>
        <taxon>Pinopsida</taxon>
        <taxon>Pinidae</taxon>
        <taxon>Conifers II</taxon>
        <taxon>Cupressales</taxon>
        <taxon>Taxaceae</taxon>
        <taxon>Taxus</taxon>
    </lineage>
</organism>
<dbReference type="AlphaFoldDB" id="A0AA38FRB9"/>
<reference evidence="1 2" key="1">
    <citation type="journal article" date="2021" name="Nat. Plants">
        <title>The Taxus genome provides insights into paclitaxel biosynthesis.</title>
        <authorList>
            <person name="Xiong X."/>
            <person name="Gou J."/>
            <person name="Liao Q."/>
            <person name="Li Y."/>
            <person name="Zhou Q."/>
            <person name="Bi G."/>
            <person name="Li C."/>
            <person name="Du R."/>
            <person name="Wang X."/>
            <person name="Sun T."/>
            <person name="Guo L."/>
            <person name="Liang H."/>
            <person name="Lu P."/>
            <person name="Wu Y."/>
            <person name="Zhang Z."/>
            <person name="Ro D.K."/>
            <person name="Shang Y."/>
            <person name="Huang S."/>
            <person name="Yan J."/>
        </authorList>
    </citation>
    <scope>NUCLEOTIDE SEQUENCE [LARGE SCALE GENOMIC DNA]</scope>
    <source>
        <strain evidence="1">Ta-2019</strain>
    </source>
</reference>
<gene>
    <name evidence="1" type="ORF">KI387_036650</name>
</gene>
<comment type="caution">
    <text evidence="1">The sequence shown here is derived from an EMBL/GenBank/DDBJ whole genome shotgun (WGS) entry which is preliminary data.</text>
</comment>
<feature type="non-terminal residue" evidence="1">
    <location>
        <position position="1"/>
    </location>
</feature>
<dbReference type="Proteomes" id="UP000824469">
    <property type="component" value="Unassembled WGS sequence"/>
</dbReference>
<evidence type="ECO:0000313" key="2">
    <source>
        <dbReference type="Proteomes" id="UP000824469"/>
    </source>
</evidence>
<name>A0AA38FRB9_TAXCH</name>